<feature type="transmembrane region" description="Helical" evidence="1">
    <location>
        <begin position="370"/>
        <end position="392"/>
    </location>
</feature>
<evidence type="ECO:0000256" key="1">
    <source>
        <dbReference type="SAM" id="Phobius"/>
    </source>
</evidence>
<protein>
    <recommendedName>
        <fullName evidence="3">Oligosaccharide repeat unit polymerase</fullName>
    </recommendedName>
</protein>
<comment type="caution">
    <text evidence="2">The sequence shown here is derived from an EMBL/GenBank/DDBJ whole genome shotgun (WGS) entry which is preliminary data.</text>
</comment>
<keyword evidence="1" id="KW-0812">Transmembrane</keyword>
<keyword evidence="1" id="KW-0472">Membrane</keyword>
<name>A0A1J5SZG3_9ZZZZ</name>
<feature type="transmembrane region" description="Helical" evidence="1">
    <location>
        <begin position="398"/>
        <end position="419"/>
    </location>
</feature>
<accession>A0A1J5SZG3</accession>
<sequence length="433" mass="48542">MSEMVGIDVVVVYLISMISIAMVLYFSFSKKTRPFNVIDSLVYELFILTNFFSVIVVLTYQGYVSAPYVLMYAATFISFFGGIYAGSRINIHVKPIFVERSIFTPKYFFPMLAFGLIAAVSSLITNAETWAMEGDAHLNRLETAHSNAAFFFFSWATANAVPVYLMLSVFICQSKGLRLLSYSVLILTVLAGLTGASRSGVLGQVYQLSLVLFILSQQKAITLNLKKFKWLILFFFILFIGGVVFITSIQEDDRSGWYTILERLVFSADAVLYFHVFLKEGFVYHLDSAWYYLLHPLLKLMGLSVIEGGVGPSMSAAFSGEMTGRGPVGTFIYDGMFVFGYAGMMVYAFFVGFFVSGTRNLLVNLVRRKLLLTDFFAFFTSIFLFFLGGVLINDLLTFVTLLIVIFPILLFLLAIILVYKSLSASRGYAARRT</sequence>
<organism evidence="2">
    <name type="scientific">mine drainage metagenome</name>
    <dbReference type="NCBI Taxonomy" id="410659"/>
    <lineage>
        <taxon>unclassified sequences</taxon>
        <taxon>metagenomes</taxon>
        <taxon>ecological metagenomes</taxon>
    </lineage>
</organism>
<evidence type="ECO:0008006" key="3">
    <source>
        <dbReference type="Google" id="ProtNLM"/>
    </source>
</evidence>
<feature type="transmembrane region" description="Helical" evidence="1">
    <location>
        <begin position="331"/>
        <end position="358"/>
    </location>
</feature>
<feature type="transmembrane region" description="Helical" evidence="1">
    <location>
        <begin position="6"/>
        <end position="28"/>
    </location>
</feature>
<feature type="transmembrane region" description="Helical" evidence="1">
    <location>
        <begin position="230"/>
        <end position="250"/>
    </location>
</feature>
<dbReference type="AlphaFoldDB" id="A0A1J5SZG3"/>
<feature type="transmembrane region" description="Helical" evidence="1">
    <location>
        <begin position="40"/>
        <end position="60"/>
    </location>
</feature>
<proteinExistence type="predicted"/>
<feature type="transmembrane region" description="Helical" evidence="1">
    <location>
        <begin position="66"/>
        <end position="86"/>
    </location>
</feature>
<feature type="transmembrane region" description="Helical" evidence="1">
    <location>
        <begin position="201"/>
        <end position="218"/>
    </location>
</feature>
<keyword evidence="1" id="KW-1133">Transmembrane helix</keyword>
<feature type="transmembrane region" description="Helical" evidence="1">
    <location>
        <begin position="107"/>
        <end position="127"/>
    </location>
</feature>
<reference evidence="2" key="1">
    <citation type="submission" date="2016-10" db="EMBL/GenBank/DDBJ databases">
        <title>Sequence of Gallionella enrichment culture.</title>
        <authorList>
            <person name="Poehlein A."/>
            <person name="Muehling M."/>
            <person name="Daniel R."/>
        </authorList>
    </citation>
    <scope>NUCLEOTIDE SEQUENCE</scope>
</reference>
<gene>
    <name evidence="2" type="ORF">GALL_82530</name>
</gene>
<dbReference type="EMBL" id="MLJW01000026">
    <property type="protein sequence ID" value="OIR09416.1"/>
    <property type="molecule type" value="Genomic_DNA"/>
</dbReference>
<evidence type="ECO:0000313" key="2">
    <source>
        <dbReference type="EMBL" id="OIR09416.1"/>
    </source>
</evidence>
<feature type="transmembrane region" description="Helical" evidence="1">
    <location>
        <begin position="179"/>
        <end position="195"/>
    </location>
</feature>
<feature type="transmembrane region" description="Helical" evidence="1">
    <location>
        <begin position="147"/>
        <end position="167"/>
    </location>
</feature>